<accession>A0A0M0EE29</accession>
<dbReference type="EMBL" id="LHUQ01000028">
    <property type="protein sequence ID" value="KON63495.1"/>
    <property type="molecule type" value="Genomic_DNA"/>
</dbReference>
<sequence length="106" mass="12353">MMMNRRLSTLYPDARVRQTKDSFYTIQIADCDLRVCLFPEGATGIEFAAFLEKAAHRIIRCEMRPCGFNRIMKIPDNSAVEVTKKFITIYVVPGIMIHRHRYIIRA</sequence>
<dbReference type="Proteomes" id="UP000037566">
    <property type="component" value="Unassembled WGS sequence"/>
</dbReference>
<gene>
    <name evidence="1" type="ORF">KOEU_30350</name>
</gene>
<reference evidence="1" key="1">
    <citation type="submission" date="2015-08" db="EMBL/GenBank/DDBJ databases">
        <title>Draft genome sequence of Komagataeibacter europaeus CECT 8546 a cellulose producer strain from vinegar produced by the traditional method.</title>
        <authorList>
            <person name="Poehlein A."/>
            <person name="Valera M.J."/>
            <person name="Haack F.S."/>
            <person name="Mas A."/>
            <person name="Daniel R."/>
            <person name="Streit W.R."/>
            <person name="Mateo E."/>
        </authorList>
    </citation>
    <scope>NUCLEOTIDE SEQUENCE [LARGE SCALE GENOMIC DNA]</scope>
    <source>
        <strain evidence="1">CECT 8546</strain>
    </source>
</reference>
<dbReference type="PATRIC" id="fig|33995.3.peg.3365"/>
<name>A0A0M0EE29_KOMEU</name>
<comment type="caution">
    <text evidence="1">The sequence shown here is derived from an EMBL/GenBank/DDBJ whole genome shotgun (WGS) entry which is preliminary data.</text>
</comment>
<proteinExistence type="predicted"/>
<dbReference type="AlphaFoldDB" id="A0A0M0EE29"/>
<evidence type="ECO:0000313" key="2">
    <source>
        <dbReference type="Proteomes" id="UP000037566"/>
    </source>
</evidence>
<evidence type="ECO:0000313" key="1">
    <source>
        <dbReference type="EMBL" id="KON63495.1"/>
    </source>
</evidence>
<organism evidence="1 2">
    <name type="scientific">Komagataeibacter europaeus</name>
    <name type="common">Gluconacetobacter europaeus</name>
    <dbReference type="NCBI Taxonomy" id="33995"/>
    <lineage>
        <taxon>Bacteria</taxon>
        <taxon>Pseudomonadati</taxon>
        <taxon>Pseudomonadota</taxon>
        <taxon>Alphaproteobacteria</taxon>
        <taxon>Acetobacterales</taxon>
        <taxon>Acetobacteraceae</taxon>
        <taxon>Komagataeibacter</taxon>
    </lineage>
</organism>
<keyword evidence="2" id="KW-1185">Reference proteome</keyword>
<protein>
    <submittedName>
        <fullName evidence="1">Uncharacterized protein</fullName>
    </submittedName>
</protein>